<comment type="caution">
    <text evidence="21">The sequence shown here is derived from an EMBL/GenBank/DDBJ whole genome shotgun (WGS) entry which is preliminary data.</text>
</comment>
<dbReference type="InterPro" id="IPR008918">
    <property type="entry name" value="HhH2"/>
</dbReference>
<name>A0A9D9DC35_9GAMM</name>
<evidence type="ECO:0000256" key="8">
    <source>
        <dbReference type="ARBA" id="ARBA00022722"/>
    </source>
</evidence>
<dbReference type="FunFam" id="1.10.150.20:FF:000002">
    <property type="entry name" value="DNA polymerase I"/>
    <property type="match status" value="1"/>
</dbReference>
<dbReference type="SUPFAM" id="SSF88723">
    <property type="entry name" value="PIN domain-like"/>
    <property type="match status" value="1"/>
</dbReference>
<evidence type="ECO:0000256" key="14">
    <source>
        <dbReference type="ARBA" id="ARBA00023204"/>
    </source>
</evidence>
<dbReference type="InterPro" id="IPR002421">
    <property type="entry name" value="5-3_exonuclease"/>
</dbReference>
<dbReference type="GO" id="GO:0008409">
    <property type="term" value="F:5'-3' exonuclease activity"/>
    <property type="evidence" value="ECO:0007669"/>
    <property type="project" value="UniProtKB-UniRule"/>
</dbReference>
<dbReference type="InterPro" id="IPR001098">
    <property type="entry name" value="DNA-dir_DNA_pol_A_palm_dom"/>
</dbReference>
<dbReference type="InterPro" id="IPR002562">
    <property type="entry name" value="3'-5'_exonuclease_dom"/>
</dbReference>
<evidence type="ECO:0000256" key="7">
    <source>
        <dbReference type="ARBA" id="ARBA00022705"/>
    </source>
</evidence>
<evidence type="ECO:0000256" key="10">
    <source>
        <dbReference type="ARBA" id="ARBA00022801"/>
    </source>
</evidence>
<keyword evidence="9 17" id="KW-0227">DNA damage</keyword>
<evidence type="ECO:0000256" key="6">
    <source>
        <dbReference type="ARBA" id="ARBA00022695"/>
    </source>
</evidence>
<dbReference type="InterPro" id="IPR002298">
    <property type="entry name" value="DNA_polymerase_A"/>
</dbReference>
<gene>
    <name evidence="17 21" type="primary">polA</name>
    <name evidence="21" type="ORF">IAB19_09875</name>
</gene>
<dbReference type="SUPFAM" id="SSF53098">
    <property type="entry name" value="Ribonuclease H-like"/>
    <property type="match status" value="1"/>
</dbReference>
<dbReference type="EC" id="2.7.7.7" evidence="3 16"/>
<reference evidence="21" key="2">
    <citation type="journal article" date="2021" name="PeerJ">
        <title>Extensive microbial diversity within the chicken gut microbiome revealed by metagenomics and culture.</title>
        <authorList>
            <person name="Gilroy R."/>
            <person name="Ravi A."/>
            <person name="Getino M."/>
            <person name="Pursley I."/>
            <person name="Horton D.L."/>
            <person name="Alikhan N.F."/>
            <person name="Baker D."/>
            <person name="Gharbi K."/>
            <person name="Hall N."/>
            <person name="Watson M."/>
            <person name="Adriaenssens E.M."/>
            <person name="Foster-Nyarko E."/>
            <person name="Jarju S."/>
            <person name="Secka A."/>
            <person name="Antonio M."/>
            <person name="Oren A."/>
            <person name="Chaudhuri R.R."/>
            <person name="La Ragione R."/>
            <person name="Hildebrand F."/>
            <person name="Pallen M.J."/>
        </authorList>
    </citation>
    <scope>NUCLEOTIDE SEQUENCE</scope>
    <source>
        <strain evidence="21">17213</strain>
    </source>
</reference>
<dbReference type="PROSITE" id="PS00447">
    <property type="entry name" value="DNA_POLYMERASE_A"/>
    <property type="match status" value="1"/>
</dbReference>
<dbReference type="GO" id="GO:0006302">
    <property type="term" value="P:double-strand break repair"/>
    <property type="evidence" value="ECO:0007669"/>
    <property type="project" value="TreeGrafter"/>
</dbReference>
<dbReference type="GO" id="GO:0003677">
    <property type="term" value="F:DNA binding"/>
    <property type="evidence" value="ECO:0007669"/>
    <property type="project" value="UniProtKB-UniRule"/>
</dbReference>
<dbReference type="Pfam" id="PF02739">
    <property type="entry name" value="5_3_exonuc_N"/>
    <property type="match status" value="1"/>
</dbReference>
<dbReference type="CDD" id="cd06139">
    <property type="entry name" value="DNA_polA_I_Ecoli_like_exo"/>
    <property type="match status" value="1"/>
</dbReference>
<evidence type="ECO:0000259" key="20">
    <source>
        <dbReference type="SMART" id="SM00482"/>
    </source>
</evidence>
<proteinExistence type="inferred from homology"/>
<evidence type="ECO:0000259" key="19">
    <source>
        <dbReference type="SMART" id="SM00475"/>
    </source>
</evidence>
<dbReference type="CDD" id="cd09898">
    <property type="entry name" value="H3TH_53EXO"/>
    <property type="match status" value="1"/>
</dbReference>
<dbReference type="InterPro" id="IPR029060">
    <property type="entry name" value="PIN-like_dom_sf"/>
</dbReference>
<evidence type="ECO:0000256" key="2">
    <source>
        <dbReference type="ARBA" id="ARBA00011541"/>
    </source>
</evidence>
<feature type="domain" description="3'-5' exonuclease" evidence="18">
    <location>
        <begin position="385"/>
        <end position="571"/>
    </location>
</feature>
<dbReference type="CDD" id="cd09859">
    <property type="entry name" value="PIN_53EXO"/>
    <property type="match status" value="1"/>
</dbReference>
<evidence type="ECO:0000313" key="21">
    <source>
        <dbReference type="EMBL" id="MBO8416675.1"/>
    </source>
</evidence>
<keyword evidence="10 17" id="KW-0378">Hydrolase</keyword>
<evidence type="ECO:0000256" key="15">
    <source>
        <dbReference type="ARBA" id="ARBA00049244"/>
    </source>
</evidence>
<evidence type="ECO:0000313" key="22">
    <source>
        <dbReference type="Proteomes" id="UP000823631"/>
    </source>
</evidence>
<dbReference type="InterPro" id="IPR036279">
    <property type="entry name" value="5-3_exonuclease_C_sf"/>
</dbReference>
<dbReference type="InterPro" id="IPR043502">
    <property type="entry name" value="DNA/RNA_pol_sf"/>
</dbReference>
<dbReference type="FunFam" id="3.40.50.1010:FF:000001">
    <property type="entry name" value="DNA polymerase I"/>
    <property type="match status" value="1"/>
</dbReference>
<keyword evidence="13 17" id="KW-0238">DNA-binding</keyword>
<sequence>MPPLILVDGSSFLYRAYYAAKKGFSTSTGLPTGAVLILTRMLQGLAAKYEDCPFVVVFDAKGKSFRNEIYPEYKANRPPMPDDLRVQLEYVQKIVRALGFPLISEPGVEADDVLGSYAKAAEAQGRTVVICTGDKDLAQLVTDKVTLYDSMHDQVYDREAVKAKYGVYPELIVDYLALKGDSSDNIPGMSKVGDKTASELLNAMGGIAKVEANLDQVKNCKFRGASTFAQRFVEELDTIRLSYTLATIKTDVPLTIPLDKLPLPKRDHEKLIELYRVLEFRRMLKDEVELIGADKALEILKHSEYAPLFKGNYLLGVGAAAGAVPEGGAEPAAAGAAGQSSAGADGAGVAAAAEAAADTAGSAEKSAETDELMELETLSSRGVQCVLVDSREKLQELRRAIEESGECAFDTETDSLQAQSCHIVGLSLCPRPGLAYYIPLGHAYLTCPAQLPLEAVKEVLGPVLLDEKIKKYGHNVKFDLLVLRFAAGMEVRGVYCDSMILAHLLNSIQKVSLDDLAAEYLHYKTITFAEVTGGRRGVTFAQVPVEDACRYAAEDAEVTLRLCQCLLQVLKAQEPLQSRLFFEGEMPFMQVLLRMESCGAFVSARELNLQNDKLNEMLALCQRDIYTAAGQSFNIASPRQLGQVLFVDLQIPYPKKPKLGKGGVYSYSTAEDVLQEIAPRYDIANLVLRYRALSKLISTYTEKLPLLIDKNSRIYTSFNQAGTVTGRLSSSDPNLQNIPARTEEGRHVRRAFCAPEGYVIMSADYSQIELRLIAHIAAEPNLIAAFRQGLDIHRATAAEVLGRPIEDITPSERSHAKATNFGLMYGMSAHGLSKQTGMSYKAAKAYVDRYFERYPRVKVYMEKVKAEAHAKGYVTTLFGRHINFAAINSPDKRQVSSAERAAINAPMQGSAADIIKEAMLRIDEWIRTLPKDTIRMTLQVHDELVFEVREDFVDEAKARVKELMENAARLEVPLEVGIGVAGNWADAH</sequence>
<keyword evidence="7 17" id="KW-0235">DNA replication</keyword>
<evidence type="ECO:0000256" key="5">
    <source>
        <dbReference type="ARBA" id="ARBA00022679"/>
    </source>
</evidence>
<keyword evidence="5 17" id="KW-0808">Transferase</keyword>
<dbReference type="Pfam" id="PF01367">
    <property type="entry name" value="5_3_exonuc"/>
    <property type="match status" value="1"/>
</dbReference>
<comment type="similarity">
    <text evidence="1 17">Belongs to the DNA polymerase type-A family.</text>
</comment>
<evidence type="ECO:0000256" key="17">
    <source>
        <dbReference type="RuleBase" id="RU004460"/>
    </source>
</evidence>
<keyword evidence="8" id="KW-0540">Nuclease</keyword>
<dbReference type="SMART" id="SM00482">
    <property type="entry name" value="POLAc"/>
    <property type="match status" value="1"/>
</dbReference>
<dbReference type="SMART" id="SM00474">
    <property type="entry name" value="35EXOc"/>
    <property type="match status" value="1"/>
</dbReference>
<dbReference type="Proteomes" id="UP000823631">
    <property type="component" value="Unassembled WGS sequence"/>
</dbReference>
<dbReference type="AlphaFoldDB" id="A0A9D9DC35"/>
<dbReference type="InterPro" id="IPR018320">
    <property type="entry name" value="DNA_polymerase_1"/>
</dbReference>
<comment type="function">
    <text evidence="17">In addition to polymerase activity, this DNA polymerase exhibits 3'-5' and 5'-3' exonuclease activity.</text>
</comment>
<keyword evidence="14 17" id="KW-0234">DNA repair</keyword>
<evidence type="ECO:0000256" key="16">
    <source>
        <dbReference type="NCBIfam" id="TIGR00593"/>
    </source>
</evidence>
<dbReference type="PRINTS" id="PR00868">
    <property type="entry name" value="DNAPOLI"/>
</dbReference>
<evidence type="ECO:0000259" key="18">
    <source>
        <dbReference type="SMART" id="SM00474"/>
    </source>
</evidence>
<dbReference type="SUPFAM" id="SSF47807">
    <property type="entry name" value="5' to 3' exonuclease, C-terminal subdomain"/>
    <property type="match status" value="1"/>
</dbReference>
<feature type="domain" description="5'-3' exonuclease" evidence="19">
    <location>
        <begin position="1"/>
        <end position="264"/>
    </location>
</feature>
<dbReference type="SUPFAM" id="SSF56672">
    <property type="entry name" value="DNA/RNA polymerases"/>
    <property type="match status" value="1"/>
</dbReference>
<comment type="catalytic activity">
    <reaction evidence="15 17">
        <text>DNA(n) + a 2'-deoxyribonucleoside 5'-triphosphate = DNA(n+1) + diphosphate</text>
        <dbReference type="Rhea" id="RHEA:22508"/>
        <dbReference type="Rhea" id="RHEA-COMP:17339"/>
        <dbReference type="Rhea" id="RHEA-COMP:17340"/>
        <dbReference type="ChEBI" id="CHEBI:33019"/>
        <dbReference type="ChEBI" id="CHEBI:61560"/>
        <dbReference type="ChEBI" id="CHEBI:173112"/>
        <dbReference type="EC" id="2.7.7.7"/>
    </reaction>
</comment>
<dbReference type="FunFam" id="1.10.150.20:FF:000003">
    <property type="entry name" value="DNA polymerase I"/>
    <property type="match status" value="1"/>
</dbReference>
<dbReference type="Gene3D" id="1.20.1060.10">
    <property type="entry name" value="Taq DNA Polymerase, Chain T, domain 4"/>
    <property type="match status" value="1"/>
</dbReference>
<protein>
    <recommendedName>
        <fullName evidence="4 16">DNA polymerase I</fullName>
        <ecNumber evidence="3 16">2.7.7.7</ecNumber>
    </recommendedName>
</protein>
<dbReference type="Gene3D" id="3.30.420.10">
    <property type="entry name" value="Ribonuclease H-like superfamily/Ribonuclease H"/>
    <property type="match status" value="1"/>
</dbReference>
<dbReference type="Gene3D" id="3.30.70.370">
    <property type="match status" value="1"/>
</dbReference>
<evidence type="ECO:0000256" key="13">
    <source>
        <dbReference type="ARBA" id="ARBA00023125"/>
    </source>
</evidence>
<feature type="domain" description="DNA-directed DNA polymerase family A palm" evidence="20">
    <location>
        <begin position="745"/>
        <end position="952"/>
    </location>
</feature>
<evidence type="ECO:0000256" key="1">
    <source>
        <dbReference type="ARBA" id="ARBA00007705"/>
    </source>
</evidence>
<dbReference type="PANTHER" id="PTHR10133">
    <property type="entry name" value="DNA POLYMERASE I"/>
    <property type="match status" value="1"/>
</dbReference>
<dbReference type="NCBIfam" id="TIGR00593">
    <property type="entry name" value="pola"/>
    <property type="match status" value="1"/>
</dbReference>
<dbReference type="Pfam" id="PF01612">
    <property type="entry name" value="DNA_pol_A_exo1"/>
    <property type="match status" value="1"/>
</dbReference>
<keyword evidence="6 17" id="KW-0548">Nucleotidyltransferase</keyword>
<keyword evidence="11 17" id="KW-0269">Exonuclease</keyword>
<dbReference type="GO" id="GO:0008408">
    <property type="term" value="F:3'-5' exonuclease activity"/>
    <property type="evidence" value="ECO:0007669"/>
    <property type="project" value="UniProtKB-UniRule"/>
</dbReference>
<dbReference type="CDD" id="cd08637">
    <property type="entry name" value="DNA_pol_A_pol_I_C"/>
    <property type="match status" value="1"/>
</dbReference>
<dbReference type="InterPro" id="IPR020045">
    <property type="entry name" value="DNA_polI_H3TH"/>
</dbReference>
<dbReference type="NCBIfam" id="NF004397">
    <property type="entry name" value="PRK05755.1"/>
    <property type="match status" value="1"/>
</dbReference>
<dbReference type="InterPro" id="IPR019760">
    <property type="entry name" value="DNA-dir_DNA_pol_A_CS"/>
</dbReference>
<evidence type="ECO:0000256" key="9">
    <source>
        <dbReference type="ARBA" id="ARBA00022763"/>
    </source>
</evidence>
<keyword evidence="12 17" id="KW-0239">DNA-directed DNA polymerase</keyword>
<evidence type="ECO:0000256" key="12">
    <source>
        <dbReference type="ARBA" id="ARBA00022932"/>
    </source>
</evidence>
<accession>A0A9D9DC35</accession>
<dbReference type="GO" id="GO:0003887">
    <property type="term" value="F:DNA-directed DNA polymerase activity"/>
    <property type="evidence" value="ECO:0007669"/>
    <property type="project" value="UniProtKB-UniRule"/>
</dbReference>
<dbReference type="Pfam" id="PF00476">
    <property type="entry name" value="DNA_pol_A"/>
    <property type="match status" value="1"/>
</dbReference>
<dbReference type="EMBL" id="JADINH010000196">
    <property type="protein sequence ID" value="MBO8416675.1"/>
    <property type="molecule type" value="Genomic_DNA"/>
</dbReference>
<dbReference type="Gene3D" id="1.10.150.20">
    <property type="entry name" value="5' to 3' exonuclease, C-terminal subdomain"/>
    <property type="match status" value="2"/>
</dbReference>
<reference evidence="21" key="1">
    <citation type="submission" date="2020-10" db="EMBL/GenBank/DDBJ databases">
        <authorList>
            <person name="Gilroy R."/>
        </authorList>
    </citation>
    <scope>NUCLEOTIDE SEQUENCE</scope>
    <source>
        <strain evidence="21">17213</strain>
    </source>
</reference>
<comment type="subunit">
    <text evidence="2">Single-chain monomer with multiple functions.</text>
</comment>
<dbReference type="InterPro" id="IPR036397">
    <property type="entry name" value="RNaseH_sf"/>
</dbReference>
<dbReference type="SMART" id="SM00475">
    <property type="entry name" value="53EXOc"/>
    <property type="match status" value="1"/>
</dbReference>
<dbReference type="PANTHER" id="PTHR10133:SF27">
    <property type="entry name" value="DNA POLYMERASE NU"/>
    <property type="match status" value="1"/>
</dbReference>
<dbReference type="GO" id="GO:0006261">
    <property type="term" value="P:DNA-templated DNA replication"/>
    <property type="evidence" value="ECO:0007669"/>
    <property type="project" value="UniProtKB-UniRule"/>
</dbReference>
<dbReference type="SMART" id="SM00279">
    <property type="entry name" value="HhH2"/>
    <property type="match status" value="1"/>
</dbReference>
<evidence type="ECO:0000256" key="4">
    <source>
        <dbReference type="ARBA" id="ARBA00020311"/>
    </source>
</evidence>
<evidence type="ECO:0000256" key="3">
    <source>
        <dbReference type="ARBA" id="ARBA00012417"/>
    </source>
</evidence>
<dbReference type="InterPro" id="IPR020046">
    <property type="entry name" value="5-3_exonucl_a-hlix_arch_N"/>
</dbReference>
<dbReference type="InterPro" id="IPR012337">
    <property type="entry name" value="RNaseH-like_sf"/>
</dbReference>
<dbReference type="Gene3D" id="3.40.50.1010">
    <property type="entry name" value="5'-nuclease"/>
    <property type="match status" value="1"/>
</dbReference>
<organism evidence="21 22">
    <name type="scientific">Candidatus Avisuccinivibrio stercorigallinarum</name>
    <dbReference type="NCBI Taxonomy" id="2840704"/>
    <lineage>
        <taxon>Bacteria</taxon>
        <taxon>Pseudomonadati</taxon>
        <taxon>Pseudomonadota</taxon>
        <taxon>Gammaproteobacteria</taxon>
        <taxon>Aeromonadales</taxon>
        <taxon>Succinivibrionaceae</taxon>
        <taxon>Succinivibrionaceae incertae sedis</taxon>
        <taxon>Candidatus Avisuccinivibrio</taxon>
    </lineage>
</organism>
<evidence type="ECO:0000256" key="11">
    <source>
        <dbReference type="ARBA" id="ARBA00022839"/>
    </source>
</evidence>